<dbReference type="InterPro" id="IPR003838">
    <property type="entry name" value="ABC3_permease_C"/>
</dbReference>
<comment type="subcellular location">
    <subcellularLocation>
        <location evidence="1">Cell membrane</location>
        <topology evidence="1">Multi-pass membrane protein</topology>
    </subcellularLocation>
</comment>
<feature type="domain" description="MacB-like periplasmic core" evidence="10">
    <location>
        <begin position="16"/>
        <end position="227"/>
    </location>
</feature>
<name>A0A5C5XQ32_9PLAN</name>
<keyword evidence="2" id="KW-1003">Cell membrane</keyword>
<dbReference type="OrthoDB" id="9775474at2"/>
<feature type="domain" description="ABC3 transporter permease C-terminal" evidence="9">
    <location>
        <begin position="325"/>
        <end position="438"/>
    </location>
</feature>
<keyword evidence="3 8" id="KW-0812">Transmembrane</keyword>
<dbReference type="Pfam" id="PF12704">
    <property type="entry name" value="MacB_PCD"/>
    <property type="match status" value="1"/>
</dbReference>
<keyword evidence="11" id="KW-0547">Nucleotide-binding</keyword>
<dbReference type="EC" id="3.6.3.-" evidence="11"/>
<dbReference type="Proteomes" id="UP000316095">
    <property type="component" value="Unassembled WGS sequence"/>
</dbReference>
<feature type="transmembrane region" description="Helical" evidence="8">
    <location>
        <begin position="18"/>
        <end position="37"/>
    </location>
</feature>
<dbReference type="InterPro" id="IPR050250">
    <property type="entry name" value="Macrolide_Exporter_MacB"/>
</dbReference>
<evidence type="ECO:0000256" key="3">
    <source>
        <dbReference type="ARBA" id="ARBA00022692"/>
    </source>
</evidence>
<dbReference type="GO" id="GO:0016787">
    <property type="term" value="F:hydrolase activity"/>
    <property type="evidence" value="ECO:0007669"/>
    <property type="project" value="UniProtKB-KW"/>
</dbReference>
<dbReference type="GO" id="GO:0005524">
    <property type="term" value="F:ATP binding"/>
    <property type="evidence" value="ECO:0007669"/>
    <property type="project" value="UniProtKB-KW"/>
</dbReference>
<comment type="similarity">
    <text evidence="6">Belongs to the ABC-4 integral membrane protein family.</text>
</comment>
<dbReference type="RefSeq" id="WP_146505645.1">
    <property type="nucleotide sequence ID" value="NZ_SJPG01000001.1"/>
</dbReference>
<reference evidence="11 12" key="1">
    <citation type="submission" date="2019-02" db="EMBL/GenBank/DDBJ databases">
        <title>Deep-cultivation of Planctomycetes and their phenomic and genomic characterization uncovers novel biology.</title>
        <authorList>
            <person name="Wiegand S."/>
            <person name="Jogler M."/>
            <person name="Boedeker C."/>
            <person name="Pinto D."/>
            <person name="Vollmers J."/>
            <person name="Rivas-Marin E."/>
            <person name="Kohn T."/>
            <person name="Peeters S.H."/>
            <person name="Heuer A."/>
            <person name="Rast P."/>
            <person name="Oberbeckmann S."/>
            <person name="Bunk B."/>
            <person name="Jeske O."/>
            <person name="Meyerdierks A."/>
            <person name="Storesund J.E."/>
            <person name="Kallscheuer N."/>
            <person name="Luecker S."/>
            <person name="Lage O.M."/>
            <person name="Pohl T."/>
            <person name="Merkel B.J."/>
            <person name="Hornburger P."/>
            <person name="Mueller R.-W."/>
            <person name="Bruemmer F."/>
            <person name="Labrenz M."/>
            <person name="Spormann A.M."/>
            <person name="Op Den Camp H."/>
            <person name="Overmann J."/>
            <person name="Amann R."/>
            <person name="Jetten M.S.M."/>
            <person name="Mascher T."/>
            <person name="Medema M.H."/>
            <person name="Devos D.P."/>
            <person name="Kaster A.-K."/>
            <person name="Ovreas L."/>
            <person name="Rohde M."/>
            <person name="Galperin M.Y."/>
            <person name="Jogler C."/>
        </authorList>
    </citation>
    <scope>NUCLEOTIDE SEQUENCE [LARGE SCALE GENOMIC DNA]</scope>
    <source>
        <strain evidence="11 12">Pan54</strain>
    </source>
</reference>
<sequence>MFQFALQNVLSKPVRTSLAVIGMTVAIMGMVGLFSIAEGLDQAVGNTLDRAPGFVAMQRGAPIPLFSALPKSWVEELESIPGVRAVSPECWARANVIDGQVVVSPPRLLCGSDIVRRDQIETGIYRDDIVQGRYLNQDDLNSFNCVVSLPIAEQYNKKVGDPVEVNGNELKIVGIYHTGSILLDVAIIIDDNTFRKMTRFNEETVSSFYIEKTDDISDDELIDRIQDHFRGRGPSAWQGSMLMSSPGQNPLSELVKSIDRFLKQGSKPTSPPATQPKKTPIDSSNRSHSETKVADDPMEVRLATDWAGRFEKFAEDLDIALGLLTSLGIIIAVVSVVNTMLMSVSERMSEFGILRANGWSRLDLVKLIAWESFMLGLTGGLLGCGIGWGLTLLVNASFPAKFELYASPQLLISSLLFSCLLGIISGLYPAIWAARMSPMDAIRRN</sequence>
<evidence type="ECO:0000313" key="12">
    <source>
        <dbReference type="Proteomes" id="UP000316095"/>
    </source>
</evidence>
<keyword evidence="11" id="KW-0067">ATP-binding</keyword>
<evidence type="ECO:0000256" key="8">
    <source>
        <dbReference type="SAM" id="Phobius"/>
    </source>
</evidence>
<keyword evidence="5 8" id="KW-0472">Membrane</keyword>
<gene>
    <name evidence="11" type="primary">macB_4</name>
    <name evidence="11" type="ORF">Pan54_46310</name>
</gene>
<evidence type="ECO:0000256" key="6">
    <source>
        <dbReference type="ARBA" id="ARBA00038076"/>
    </source>
</evidence>
<evidence type="ECO:0000256" key="5">
    <source>
        <dbReference type="ARBA" id="ARBA00023136"/>
    </source>
</evidence>
<dbReference type="GO" id="GO:0022857">
    <property type="term" value="F:transmembrane transporter activity"/>
    <property type="evidence" value="ECO:0007669"/>
    <property type="project" value="TreeGrafter"/>
</dbReference>
<evidence type="ECO:0000256" key="1">
    <source>
        <dbReference type="ARBA" id="ARBA00004651"/>
    </source>
</evidence>
<dbReference type="EMBL" id="SJPG01000001">
    <property type="protein sequence ID" value="TWT63872.1"/>
    <property type="molecule type" value="Genomic_DNA"/>
</dbReference>
<comment type="caution">
    <text evidence="11">The sequence shown here is derived from an EMBL/GenBank/DDBJ whole genome shotgun (WGS) entry which is preliminary data.</text>
</comment>
<feature type="transmembrane region" description="Helical" evidence="8">
    <location>
        <begin position="319"/>
        <end position="344"/>
    </location>
</feature>
<dbReference type="GO" id="GO:0005886">
    <property type="term" value="C:plasma membrane"/>
    <property type="evidence" value="ECO:0007669"/>
    <property type="project" value="UniProtKB-SubCell"/>
</dbReference>
<keyword evidence="11" id="KW-0378">Hydrolase</keyword>
<evidence type="ECO:0000256" key="7">
    <source>
        <dbReference type="SAM" id="MobiDB-lite"/>
    </source>
</evidence>
<feature type="compositionally biased region" description="Basic and acidic residues" evidence="7">
    <location>
        <begin position="285"/>
        <end position="294"/>
    </location>
</feature>
<dbReference type="AlphaFoldDB" id="A0A5C5XQ32"/>
<keyword evidence="4 8" id="KW-1133">Transmembrane helix</keyword>
<dbReference type="PANTHER" id="PTHR30572:SF4">
    <property type="entry name" value="ABC TRANSPORTER PERMEASE YTRF"/>
    <property type="match status" value="1"/>
</dbReference>
<feature type="region of interest" description="Disordered" evidence="7">
    <location>
        <begin position="264"/>
        <end position="294"/>
    </location>
</feature>
<keyword evidence="12" id="KW-1185">Reference proteome</keyword>
<evidence type="ECO:0000259" key="10">
    <source>
        <dbReference type="Pfam" id="PF12704"/>
    </source>
</evidence>
<evidence type="ECO:0000259" key="9">
    <source>
        <dbReference type="Pfam" id="PF02687"/>
    </source>
</evidence>
<dbReference type="InterPro" id="IPR025857">
    <property type="entry name" value="MacB_PCD"/>
</dbReference>
<evidence type="ECO:0000313" key="11">
    <source>
        <dbReference type="EMBL" id="TWT63872.1"/>
    </source>
</evidence>
<evidence type="ECO:0000256" key="4">
    <source>
        <dbReference type="ARBA" id="ARBA00022989"/>
    </source>
</evidence>
<proteinExistence type="inferred from homology"/>
<accession>A0A5C5XQ32</accession>
<feature type="transmembrane region" description="Helical" evidence="8">
    <location>
        <begin position="364"/>
        <end position="390"/>
    </location>
</feature>
<organism evidence="11 12">
    <name type="scientific">Rubinisphaera italica</name>
    <dbReference type="NCBI Taxonomy" id="2527969"/>
    <lineage>
        <taxon>Bacteria</taxon>
        <taxon>Pseudomonadati</taxon>
        <taxon>Planctomycetota</taxon>
        <taxon>Planctomycetia</taxon>
        <taxon>Planctomycetales</taxon>
        <taxon>Planctomycetaceae</taxon>
        <taxon>Rubinisphaera</taxon>
    </lineage>
</organism>
<dbReference type="Pfam" id="PF02687">
    <property type="entry name" value="FtsX"/>
    <property type="match status" value="1"/>
</dbReference>
<protein>
    <submittedName>
        <fullName evidence="11">Macrolide export ATP-binding/permease protein MacB</fullName>
        <ecNumber evidence="11">3.6.3.-</ecNumber>
    </submittedName>
</protein>
<feature type="transmembrane region" description="Helical" evidence="8">
    <location>
        <begin position="410"/>
        <end position="434"/>
    </location>
</feature>
<dbReference type="PANTHER" id="PTHR30572">
    <property type="entry name" value="MEMBRANE COMPONENT OF TRANSPORTER-RELATED"/>
    <property type="match status" value="1"/>
</dbReference>
<evidence type="ECO:0000256" key="2">
    <source>
        <dbReference type="ARBA" id="ARBA00022475"/>
    </source>
</evidence>